<dbReference type="InterPro" id="IPR002372">
    <property type="entry name" value="PQQ_rpt_dom"/>
</dbReference>
<proteinExistence type="inferred from homology"/>
<protein>
    <submittedName>
        <fullName evidence="10">PQQ-binding-like beta-propeller repeat protein</fullName>
    </submittedName>
</protein>
<dbReference type="InterPro" id="IPR018391">
    <property type="entry name" value="PQQ_b-propeller_rpt"/>
</dbReference>
<dbReference type="Pfam" id="PF01011">
    <property type="entry name" value="PQQ"/>
    <property type="match status" value="2"/>
</dbReference>
<name>A0ABT3PJD3_9BACT</name>
<organism evidence="10 11">
    <name type="scientific">Fodinibius salsisoli</name>
    <dbReference type="NCBI Taxonomy" id="2820877"/>
    <lineage>
        <taxon>Bacteria</taxon>
        <taxon>Pseudomonadati</taxon>
        <taxon>Balneolota</taxon>
        <taxon>Balneolia</taxon>
        <taxon>Balneolales</taxon>
        <taxon>Balneolaceae</taxon>
        <taxon>Fodinibius</taxon>
    </lineage>
</organism>
<dbReference type="PROSITE" id="PS51257">
    <property type="entry name" value="PROKAR_LIPOPROTEIN"/>
    <property type="match status" value="1"/>
</dbReference>
<dbReference type="PANTHER" id="PTHR32303">
    <property type="entry name" value="QUINOPROTEIN ALCOHOL DEHYDROGENASE (CYTOCHROME C)"/>
    <property type="match status" value="1"/>
</dbReference>
<gene>
    <name evidence="10" type="ORF">J6I44_04285</name>
</gene>
<dbReference type="InterPro" id="IPR009056">
    <property type="entry name" value="Cyt_c-like_dom"/>
</dbReference>
<dbReference type="Gene3D" id="2.140.10.10">
    <property type="entry name" value="Quinoprotein alcohol dehydrogenase-like superfamily"/>
    <property type="match status" value="2"/>
</dbReference>
<dbReference type="SUPFAM" id="SSF50998">
    <property type="entry name" value="Quinoprotein alcohol dehydrogenase-like"/>
    <property type="match status" value="1"/>
</dbReference>
<keyword evidence="11" id="KW-1185">Reference proteome</keyword>
<keyword evidence="5" id="KW-0732">Signal</keyword>
<keyword evidence="4 8" id="KW-0479">Metal-binding</keyword>
<dbReference type="SMART" id="SM00564">
    <property type="entry name" value="PQQ"/>
    <property type="match status" value="5"/>
</dbReference>
<evidence type="ECO:0000313" key="11">
    <source>
        <dbReference type="Proteomes" id="UP001207918"/>
    </source>
</evidence>
<evidence type="ECO:0000256" key="1">
    <source>
        <dbReference type="ARBA" id="ARBA00001931"/>
    </source>
</evidence>
<feature type="domain" description="Cytochrome c" evidence="9">
    <location>
        <begin position="482"/>
        <end position="557"/>
    </location>
</feature>
<dbReference type="PROSITE" id="PS51007">
    <property type="entry name" value="CYTC"/>
    <property type="match status" value="1"/>
</dbReference>
<sequence length="722" mass="79612">MKTSRLSALSFFVVLLVFLSCSKFRTYTSWEVRGANKEQNRYSELTQIDSSNVTQLEKAWTYRTGDAGGDYSQIQTNPVVIDGILFGLSPKMKAFALDAKTGEERWMFNPFGDMEEAPSINTSRGLTYWEENDDKRILFAAGSSLYALDAETGNPVKNFGEEGSISLKKGYSEQFDDFSISATSPGIIYKDLIIIGSRLSEGADAGPGDIRAFDVKTGALEWTFHTIPRPGEFGHDTWENPEAWKEIGGANSWAGMALDEERGVVYVPTGSASPDFYGGNRKGANLFANTLLALDASTGKRLWHFQTVHHDLWDRDLPSPPTLVTVNHDGKSVDAVAQTTKTGYVLLFNRETGEPLFEIEERKVPTETNLEGEEVWRTQPAPVKPEPLIRQQMSVEDVNPYISKQEQQQIKERIRSYETQHMFEAPSIKGDIMFPGFDGGAEWGGSAFDPETGMLYVNTNEVPWILQVIDKKPGEDSKTLSKSRLLGKEVYLNSCVSCHGANLEGSGRSPSLVGVASRRTPDDILALVNSGSGMMPAFSQISELRKKALVNFLLKEDHFKVDEKQVSDKTEMGGEAAGQDRYTLNGYRKFRTKEGYPAINPPWGKLNAVNLHNGEIEWQVPLGEYPELREQGIDPTGTENYGGPVVTKGGVVFIAATLDKKIRAFDKDSGDLLWEAELPYAGFATPSTYEVDGKQYIVIACGGGKLGAESGDAYVAFALPDS</sequence>
<dbReference type="InterPro" id="IPR017511">
    <property type="entry name" value="PQQ_mDH"/>
</dbReference>
<keyword evidence="3 8" id="KW-0349">Heme</keyword>
<dbReference type="Gene3D" id="1.10.760.10">
    <property type="entry name" value="Cytochrome c-like domain"/>
    <property type="match status" value="1"/>
</dbReference>
<reference evidence="10 11" key="1">
    <citation type="submission" date="2021-03" db="EMBL/GenBank/DDBJ databases">
        <title>Aliifodinibius sp. nov., a new bacterium isolated from saline soil.</title>
        <authorList>
            <person name="Galisteo C."/>
            <person name="De La Haba R."/>
            <person name="Sanchez-Porro C."/>
            <person name="Ventosa A."/>
        </authorList>
    </citation>
    <scope>NUCLEOTIDE SEQUENCE [LARGE SCALE GENOMIC DNA]</scope>
    <source>
        <strain evidence="10 11">1BSP15-2V2</strain>
    </source>
</reference>
<evidence type="ECO:0000256" key="2">
    <source>
        <dbReference type="ARBA" id="ARBA00008156"/>
    </source>
</evidence>
<evidence type="ECO:0000256" key="4">
    <source>
        <dbReference type="ARBA" id="ARBA00022723"/>
    </source>
</evidence>
<evidence type="ECO:0000256" key="6">
    <source>
        <dbReference type="ARBA" id="ARBA00023002"/>
    </source>
</evidence>
<evidence type="ECO:0000259" key="9">
    <source>
        <dbReference type="PROSITE" id="PS51007"/>
    </source>
</evidence>
<comment type="cofactor">
    <cofactor evidence="1">
        <name>pyrroloquinoline quinone</name>
        <dbReference type="ChEBI" id="CHEBI:58442"/>
    </cofactor>
</comment>
<comment type="similarity">
    <text evidence="2">Belongs to the bacterial PQQ dehydrogenase family.</text>
</comment>
<evidence type="ECO:0000313" key="10">
    <source>
        <dbReference type="EMBL" id="MCW9706054.1"/>
    </source>
</evidence>
<dbReference type="CDD" id="cd10280">
    <property type="entry name" value="PQQ_mGDH"/>
    <property type="match status" value="1"/>
</dbReference>
<comment type="caution">
    <text evidence="10">The sequence shown here is derived from an EMBL/GenBank/DDBJ whole genome shotgun (WGS) entry which is preliminary data.</text>
</comment>
<dbReference type="RefSeq" id="WP_265764751.1">
    <property type="nucleotide sequence ID" value="NZ_JAGGJA010000002.1"/>
</dbReference>
<dbReference type="Proteomes" id="UP001207918">
    <property type="component" value="Unassembled WGS sequence"/>
</dbReference>
<dbReference type="InterPro" id="IPR011047">
    <property type="entry name" value="Quinoprotein_ADH-like_sf"/>
</dbReference>
<evidence type="ECO:0000256" key="3">
    <source>
        <dbReference type="ARBA" id="ARBA00022617"/>
    </source>
</evidence>
<dbReference type="InterPro" id="IPR036909">
    <property type="entry name" value="Cyt_c-like_dom_sf"/>
</dbReference>
<accession>A0ABT3PJD3</accession>
<dbReference type="PANTHER" id="PTHR32303:SF4">
    <property type="entry name" value="QUINOPROTEIN GLUCOSE DEHYDROGENASE"/>
    <property type="match status" value="1"/>
</dbReference>
<evidence type="ECO:0000256" key="5">
    <source>
        <dbReference type="ARBA" id="ARBA00022729"/>
    </source>
</evidence>
<dbReference type="Pfam" id="PF13442">
    <property type="entry name" value="Cytochrome_CBB3"/>
    <property type="match status" value="1"/>
</dbReference>
<evidence type="ECO:0000256" key="8">
    <source>
        <dbReference type="PROSITE-ProRule" id="PRU00433"/>
    </source>
</evidence>
<dbReference type="SUPFAM" id="SSF46626">
    <property type="entry name" value="Cytochrome c"/>
    <property type="match status" value="1"/>
</dbReference>
<evidence type="ECO:0000256" key="7">
    <source>
        <dbReference type="ARBA" id="ARBA00023004"/>
    </source>
</evidence>
<dbReference type="EMBL" id="JAGGJA010000002">
    <property type="protein sequence ID" value="MCW9706054.1"/>
    <property type="molecule type" value="Genomic_DNA"/>
</dbReference>
<keyword evidence="6" id="KW-0560">Oxidoreductase</keyword>
<keyword evidence="7 8" id="KW-0408">Iron</keyword>